<feature type="transmembrane region" description="Helical" evidence="1">
    <location>
        <begin position="56"/>
        <end position="78"/>
    </location>
</feature>
<evidence type="ECO:0000313" key="3">
    <source>
        <dbReference type="Proteomes" id="UP000325787"/>
    </source>
</evidence>
<dbReference type="RefSeq" id="WP_033431028.1">
    <property type="nucleotide sequence ID" value="NZ_CP034550.1"/>
</dbReference>
<feature type="transmembrane region" description="Helical" evidence="1">
    <location>
        <begin position="20"/>
        <end position="44"/>
    </location>
</feature>
<name>A0A5Q0GYL9_SACSY</name>
<sequence>MTSNSDDERLLIQRIQRDRIAFGLAIGVMALGAAMSVVGLVGVFVDGLGESGFGRWPALAAVGSFITLGAGYLLIFYMRKTPPPFARRDDAADVEDSQQSGQRARSKNLVHRVGKAFMTVASVMAIAACTGFFARVVITGDSTDVWSWVPALMVVAVPVMIAGGVLRNLGD</sequence>
<keyword evidence="3" id="KW-1185">Reference proteome</keyword>
<evidence type="ECO:0000256" key="1">
    <source>
        <dbReference type="SAM" id="Phobius"/>
    </source>
</evidence>
<organism evidence="2 3">
    <name type="scientific">Saccharothrix syringae</name>
    <name type="common">Nocardiopsis syringae</name>
    <dbReference type="NCBI Taxonomy" id="103733"/>
    <lineage>
        <taxon>Bacteria</taxon>
        <taxon>Bacillati</taxon>
        <taxon>Actinomycetota</taxon>
        <taxon>Actinomycetes</taxon>
        <taxon>Pseudonocardiales</taxon>
        <taxon>Pseudonocardiaceae</taxon>
        <taxon>Saccharothrix</taxon>
    </lineage>
</organism>
<gene>
    <name evidence="2" type="ORF">EKG83_16010</name>
</gene>
<feature type="transmembrane region" description="Helical" evidence="1">
    <location>
        <begin position="145"/>
        <end position="166"/>
    </location>
</feature>
<keyword evidence="1" id="KW-0472">Membrane</keyword>
<protein>
    <submittedName>
        <fullName evidence="2">Uncharacterized protein</fullName>
    </submittedName>
</protein>
<reference evidence="3" key="1">
    <citation type="journal article" date="2021" name="Curr. Microbiol.">
        <title>Complete genome of nocamycin-producing strain Saccharothrix syringae NRRL B-16468 reveals the biosynthetic potential for secondary metabolites.</title>
        <authorList>
            <person name="Mo X."/>
            <person name="Yang S."/>
        </authorList>
    </citation>
    <scope>NUCLEOTIDE SEQUENCE [LARGE SCALE GENOMIC DNA]</scope>
    <source>
        <strain evidence="3">ATCC 51364 / DSM 43886 / JCM 6844 / KCTC 9398 / NBRC 14523 / NRRL B-16468 / INA 2240</strain>
    </source>
</reference>
<keyword evidence="1" id="KW-0812">Transmembrane</keyword>
<keyword evidence="1" id="KW-1133">Transmembrane helix</keyword>
<feature type="transmembrane region" description="Helical" evidence="1">
    <location>
        <begin position="113"/>
        <end position="133"/>
    </location>
</feature>
<proteinExistence type="predicted"/>
<dbReference type="KEGG" id="ssyi:EKG83_16010"/>
<dbReference type="AlphaFoldDB" id="A0A5Q0GYL9"/>
<dbReference type="Proteomes" id="UP000325787">
    <property type="component" value="Chromosome"/>
</dbReference>
<evidence type="ECO:0000313" key="2">
    <source>
        <dbReference type="EMBL" id="QFZ18755.1"/>
    </source>
</evidence>
<dbReference type="EMBL" id="CP034550">
    <property type="protein sequence ID" value="QFZ18755.1"/>
    <property type="molecule type" value="Genomic_DNA"/>
</dbReference>
<accession>A0A5Q0GYL9</accession>